<dbReference type="SUPFAM" id="SSF56112">
    <property type="entry name" value="Protein kinase-like (PK-like)"/>
    <property type="match status" value="1"/>
</dbReference>
<accession>A0A4R2N1N9</accession>
<reference evidence="1 2" key="1">
    <citation type="submission" date="2019-03" db="EMBL/GenBank/DDBJ databases">
        <title>Genomic Encyclopedia of Type Strains, Phase IV (KMG-IV): sequencing the most valuable type-strain genomes for metagenomic binning, comparative biology and taxonomic classification.</title>
        <authorList>
            <person name="Goeker M."/>
        </authorList>
    </citation>
    <scope>NUCLEOTIDE SEQUENCE [LARGE SCALE GENOMIC DNA]</scope>
    <source>
        <strain evidence="1 2">DSM 28231</strain>
    </source>
</reference>
<dbReference type="InterPro" id="IPR011009">
    <property type="entry name" value="Kinase-like_dom_sf"/>
</dbReference>
<dbReference type="OrthoDB" id="5564772at2"/>
<evidence type="ECO:0000313" key="1">
    <source>
        <dbReference type="EMBL" id="TCP13460.1"/>
    </source>
</evidence>
<keyword evidence="2" id="KW-1185">Reference proteome</keyword>
<sequence length="245" mass="28974">MLKTQIEFEQYIKSLLVSQKGKRIYCFQYNAQSYWLKQPEELKGIWRILKPNPKKSFIRELNKLKFLAEQKAPVPELVCSGKDFLVLKDSGKTVSWWMVNCSCPIKMKNNILIDVINAILSLHKMNLTHGRPAIRDIIWNNGEVLFIDFESPNIKKDLFYQRKRDILLFVYSLCREKTLSDEQIVLVLNEFEKKLSENLWQSILSSMKKLSWLYHFLSVFKPIAKTDLLAVYRLFENFSTIIKNK</sequence>
<dbReference type="AlphaFoldDB" id="A0A4R2N1N9"/>
<dbReference type="EMBL" id="SLXI01000002">
    <property type="protein sequence ID" value="TCP13460.1"/>
    <property type="molecule type" value="Genomic_DNA"/>
</dbReference>
<dbReference type="Proteomes" id="UP000294841">
    <property type="component" value="Unassembled WGS sequence"/>
</dbReference>
<protein>
    <recommendedName>
        <fullName evidence="3">tRNA A-37 threonylcarbamoyl transferase component Bud32</fullName>
    </recommendedName>
</protein>
<comment type="caution">
    <text evidence="1">The sequence shown here is derived from an EMBL/GenBank/DDBJ whole genome shotgun (WGS) entry which is preliminary data.</text>
</comment>
<evidence type="ECO:0000313" key="2">
    <source>
        <dbReference type="Proteomes" id="UP000294841"/>
    </source>
</evidence>
<gene>
    <name evidence="1" type="ORF">EV697_102346</name>
</gene>
<evidence type="ECO:0008006" key="3">
    <source>
        <dbReference type="Google" id="ProtNLM"/>
    </source>
</evidence>
<organism evidence="1 2">
    <name type="scientific">Bisgaardia hudsonensis</name>
    <dbReference type="NCBI Taxonomy" id="109472"/>
    <lineage>
        <taxon>Bacteria</taxon>
        <taxon>Pseudomonadati</taxon>
        <taxon>Pseudomonadota</taxon>
        <taxon>Gammaproteobacteria</taxon>
        <taxon>Pasteurellales</taxon>
        <taxon>Pasteurellaceae</taxon>
        <taxon>Bisgaardia</taxon>
    </lineage>
</organism>
<dbReference type="RefSeq" id="WP_132023039.1">
    <property type="nucleotide sequence ID" value="NZ_CP016605.1"/>
</dbReference>
<name>A0A4R2N1N9_9PAST</name>
<proteinExistence type="predicted"/>